<evidence type="ECO:0000313" key="2">
    <source>
        <dbReference type="EMBL" id="CAA9360166.1"/>
    </source>
</evidence>
<proteinExistence type="predicted"/>
<dbReference type="EMBL" id="CADCTU010000866">
    <property type="protein sequence ID" value="CAA9360166.1"/>
    <property type="molecule type" value="Genomic_DNA"/>
</dbReference>
<gene>
    <name evidence="2" type="ORF">AVDCRST_MAG11-4069</name>
</gene>
<feature type="compositionally biased region" description="Basic and acidic residues" evidence="1">
    <location>
        <begin position="66"/>
        <end position="86"/>
    </location>
</feature>
<dbReference type="AlphaFoldDB" id="A0A6J4MI02"/>
<name>A0A6J4MI02_9BACT</name>
<feature type="non-terminal residue" evidence="2">
    <location>
        <position position="1"/>
    </location>
</feature>
<feature type="region of interest" description="Disordered" evidence="1">
    <location>
        <begin position="66"/>
        <end position="100"/>
    </location>
</feature>
<accession>A0A6J4MI02</accession>
<evidence type="ECO:0000256" key="1">
    <source>
        <dbReference type="SAM" id="MobiDB-lite"/>
    </source>
</evidence>
<feature type="non-terminal residue" evidence="2">
    <location>
        <position position="100"/>
    </location>
</feature>
<sequence length="100" mass="10968">GEGADHEQARMVVEQRERGVGRLAVGVRAQRLVQQDDGALGQRVEEAPQLPGAEQLPRRVVRVAQGHDARARGDRREHRLRGEAGHGHRPRAGAAGHERV</sequence>
<organism evidence="2">
    <name type="scientific">uncultured Gemmatimonadaceae bacterium</name>
    <dbReference type="NCBI Taxonomy" id="246130"/>
    <lineage>
        <taxon>Bacteria</taxon>
        <taxon>Pseudomonadati</taxon>
        <taxon>Gemmatimonadota</taxon>
        <taxon>Gemmatimonadia</taxon>
        <taxon>Gemmatimonadales</taxon>
        <taxon>Gemmatimonadaceae</taxon>
        <taxon>environmental samples</taxon>
    </lineage>
</organism>
<reference evidence="2" key="1">
    <citation type="submission" date="2020-02" db="EMBL/GenBank/DDBJ databases">
        <authorList>
            <person name="Meier V. D."/>
        </authorList>
    </citation>
    <scope>NUCLEOTIDE SEQUENCE</scope>
    <source>
        <strain evidence="2">AVDCRST_MAG11</strain>
    </source>
</reference>
<protein>
    <submittedName>
        <fullName evidence="2">Uncharacterized protein</fullName>
    </submittedName>
</protein>